<dbReference type="Proteomes" id="UP001177021">
    <property type="component" value="Unassembled WGS sequence"/>
</dbReference>
<proteinExistence type="predicted"/>
<sequence>MMSKTSCIIFTLASILILSLTTFIIYLIIVTTFPFNVKFHITNFSLEQFNLTTNNTLYYNFRVNITARNPNNNGKIHYRRITAVAWYKDNDFAWVSLTPFDQSKKSTNLLGPIVFEGNYVINLKEKQLNEYKEETRVGIYKDLAVDLELKIKAKFGGFKSGHISLAQCRRLKVPLISNSESSSPPIFNVTRCKKRSQDHSSSVWILSSRSRSKPGRGW</sequence>
<accession>A0ACB0J180</accession>
<gene>
    <name evidence="1" type="ORF">MILVUS5_LOCUS8365</name>
</gene>
<comment type="caution">
    <text evidence="1">The sequence shown here is derived from an EMBL/GenBank/DDBJ whole genome shotgun (WGS) entry which is preliminary data.</text>
</comment>
<reference evidence="1" key="1">
    <citation type="submission" date="2023-10" db="EMBL/GenBank/DDBJ databases">
        <authorList>
            <person name="Rodriguez Cubillos JULIANA M."/>
            <person name="De Vega J."/>
        </authorList>
    </citation>
    <scope>NUCLEOTIDE SEQUENCE</scope>
</reference>
<keyword evidence="2" id="KW-1185">Reference proteome</keyword>
<protein>
    <submittedName>
        <fullName evidence="1">Uncharacterized protein</fullName>
    </submittedName>
</protein>
<dbReference type="EMBL" id="CASHSV030000013">
    <property type="protein sequence ID" value="CAJ2638115.1"/>
    <property type="molecule type" value="Genomic_DNA"/>
</dbReference>
<evidence type="ECO:0000313" key="2">
    <source>
        <dbReference type="Proteomes" id="UP001177021"/>
    </source>
</evidence>
<evidence type="ECO:0000313" key="1">
    <source>
        <dbReference type="EMBL" id="CAJ2638115.1"/>
    </source>
</evidence>
<organism evidence="1 2">
    <name type="scientific">Trifolium pratense</name>
    <name type="common">Red clover</name>
    <dbReference type="NCBI Taxonomy" id="57577"/>
    <lineage>
        <taxon>Eukaryota</taxon>
        <taxon>Viridiplantae</taxon>
        <taxon>Streptophyta</taxon>
        <taxon>Embryophyta</taxon>
        <taxon>Tracheophyta</taxon>
        <taxon>Spermatophyta</taxon>
        <taxon>Magnoliopsida</taxon>
        <taxon>eudicotyledons</taxon>
        <taxon>Gunneridae</taxon>
        <taxon>Pentapetalae</taxon>
        <taxon>rosids</taxon>
        <taxon>fabids</taxon>
        <taxon>Fabales</taxon>
        <taxon>Fabaceae</taxon>
        <taxon>Papilionoideae</taxon>
        <taxon>50 kb inversion clade</taxon>
        <taxon>NPAAA clade</taxon>
        <taxon>Hologalegina</taxon>
        <taxon>IRL clade</taxon>
        <taxon>Trifolieae</taxon>
        <taxon>Trifolium</taxon>
    </lineage>
</organism>
<name>A0ACB0J180_TRIPR</name>